<gene>
    <name evidence="5" type="ORF">SAMN02745910_01456</name>
</gene>
<dbReference type="PANTHER" id="PTHR43567:SF1">
    <property type="entry name" value="FLAVOREDOXIN"/>
    <property type="match status" value="1"/>
</dbReference>
<comment type="similarity">
    <text evidence="3">Belongs to the flavoredoxin family.</text>
</comment>
<dbReference type="PANTHER" id="PTHR43567">
    <property type="entry name" value="FLAVOREDOXIN-RELATED-RELATED"/>
    <property type="match status" value="1"/>
</dbReference>
<feature type="domain" description="Flavin reductase like" evidence="4">
    <location>
        <begin position="20"/>
        <end position="194"/>
    </location>
</feature>
<keyword evidence="2" id="KW-0285">Flavoprotein</keyword>
<dbReference type="RefSeq" id="WP_061802785.1">
    <property type="nucleotide sequence ID" value="NZ_FOXX01000003.1"/>
</dbReference>
<dbReference type="EMBL" id="FOXX01000003">
    <property type="protein sequence ID" value="SFQ46000.1"/>
    <property type="molecule type" value="Genomic_DNA"/>
</dbReference>
<protein>
    <submittedName>
        <fullName evidence="5">NADH-FMN oxidoreductase RutF, flavin reductase (DIM6/NTAB) family</fullName>
    </submittedName>
</protein>
<dbReference type="GeneID" id="93710170"/>
<dbReference type="InterPro" id="IPR052174">
    <property type="entry name" value="Flavoredoxin"/>
</dbReference>
<evidence type="ECO:0000256" key="3">
    <source>
        <dbReference type="ARBA" id="ARBA00038054"/>
    </source>
</evidence>
<evidence type="ECO:0000259" key="4">
    <source>
        <dbReference type="Pfam" id="PF01613"/>
    </source>
</evidence>
<dbReference type="Proteomes" id="UP000182762">
    <property type="component" value="Unassembled WGS sequence"/>
</dbReference>
<dbReference type="Pfam" id="PF01613">
    <property type="entry name" value="Flavin_Reduct"/>
    <property type="match status" value="1"/>
</dbReference>
<dbReference type="InterPro" id="IPR012349">
    <property type="entry name" value="Split_barrel_FMN-bd"/>
</dbReference>
<accession>A0A1I5YPH7</accession>
<dbReference type="Gene3D" id="2.30.110.10">
    <property type="entry name" value="Electron Transport, Fmn-binding Protein, Chain A"/>
    <property type="match status" value="1"/>
</dbReference>
<proteinExistence type="inferred from homology"/>
<evidence type="ECO:0000256" key="2">
    <source>
        <dbReference type="ARBA" id="ARBA00022630"/>
    </source>
</evidence>
<comment type="caution">
    <text evidence="5">The sequence shown here is derived from an EMBL/GenBank/DDBJ whole genome shotgun (WGS) entry which is preliminary data.</text>
</comment>
<sequence>MNGINQLPSTKIIKPKVLYYGTSVILLTTLNEDQTVNISPLSSSWALGNYIILGIAAGGKALENLQRHPECVINIPNASLWGNVEKIASYTGKDPVPDYKEKLGFTYQKEKYLHSELTPIPSQSIKPTRIAECPLQIEAKVKQVRIPDYSTHFAIVETEAIHVHAHKDMIIGENHIDPNQWNPLIYNFRHYFGLGKELGKTYRSEI</sequence>
<evidence type="ECO:0000313" key="5">
    <source>
        <dbReference type="EMBL" id="SFQ46000.1"/>
    </source>
</evidence>
<comment type="cofactor">
    <cofactor evidence="1">
        <name>FMN</name>
        <dbReference type="ChEBI" id="CHEBI:58210"/>
    </cofactor>
</comment>
<keyword evidence="6" id="KW-1185">Reference proteome</keyword>
<organism evidence="5 6">
    <name type="scientific">Priestia endophytica DSM 13796</name>
    <dbReference type="NCBI Taxonomy" id="1121089"/>
    <lineage>
        <taxon>Bacteria</taxon>
        <taxon>Bacillati</taxon>
        <taxon>Bacillota</taxon>
        <taxon>Bacilli</taxon>
        <taxon>Bacillales</taxon>
        <taxon>Bacillaceae</taxon>
        <taxon>Priestia</taxon>
    </lineage>
</organism>
<reference evidence="5 6" key="1">
    <citation type="submission" date="2016-10" db="EMBL/GenBank/DDBJ databases">
        <authorList>
            <person name="Varghese N."/>
            <person name="Submissions S."/>
        </authorList>
    </citation>
    <scope>NUCLEOTIDE SEQUENCE [LARGE SCALE GENOMIC DNA]</scope>
    <source>
        <strain evidence="5 6">DSM 13796</strain>
    </source>
</reference>
<name>A0A1I5YPH7_9BACI</name>
<evidence type="ECO:0000313" key="6">
    <source>
        <dbReference type="Proteomes" id="UP000182762"/>
    </source>
</evidence>
<dbReference type="InterPro" id="IPR002563">
    <property type="entry name" value="Flavin_Rdtase-like_dom"/>
</dbReference>
<dbReference type="SUPFAM" id="SSF50475">
    <property type="entry name" value="FMN-binding split barrel"/>
    <property type="match status" value="1"/>
</dbReference>
<evidence type="ECO:0000256" key="1">
    <source>
        <dbReference type="ARBA" id="ARBA00001917"/>
    </source>
</evidence>